<dbReference type="InterPro" id="IPR023393">
    <property type="entry name" value="START-like_dom_sf"/>
</dbReference>
<organism evidence="2 3">
    <name type="scientific">Chaetoceros tenuissimus</name>
    <dbReference type="NCBI Taxonomy" id="426638"/>
    <lineage>
        <taxon>Eukaryota</taxon>
        <taxon>Sar</taxon>
        <taxon>Stramenopiles</taxon>
        <taxon>Ochrophyta</taxon>
        <taxon>Bacillariophyta</taxon>
        <taxon>Coscinodiscophyceae</taxon>
        <taxon>Chaetocerotophycidae</taxon>
        <taxon>Chaetocerotales</taxon>
        <taxon>Chaetocerotaceae</taxon>
        <taxon>Chaetoceros</taxon>
    </lineage>
</organism>
<evidence type="ECO:0000313" key="3">
    <source>
        <dbReference type="Proteomes" id="UP001054902"/>
    </source>
</evidence>
<dbReference type="Proteomes" id="UP001054902">
    <property type="component" value="Unassembled WGS sequence"/>
</dbReference>
<dbReference type="AlphaFoldDB" id="A0AAD3DBN4"/>
<keyword evidence="1" id="KW-0732">Signal</keyword>
<feature type="signal peptide" evidence="1">
    <location>
        <begin position="1"/>
        <end position="21"/>
    </location>
</feature>
<protein>
    <recommendedName>
        <fullName evidence="4">Coenzyme Q-binding protein COQ10 START domain-containing protein</fullName>
    </recommendedName>
</protein>
<keyword evidence="3" id="KW-1185">Reference proteome</keyword>
<reference evidence="2 3" key="1">
    <citation type="journal article" date="2021" name="Sci. Rep.">
        <title>The genome of the diatom Chaetoceros tenuissimus carries an ancient integrated fragment of an extant virus.</title>
        <authorList>
            <person name="Hongo Y."/>
            <person name="Kimura K."/>
            <person name="Takaki Y."/>
            <person name="Yoshida Y."/>
            <person name="Baba S."/>
            <person name="Kobayashi G."/>
            <person name="Nagasaki K."/>
            <person name="Hano T."/>
            <person name="Tomaru Y."/>
        </authorList>
    </citation>
    <scope>NUCLEOTIDE SEQUENCE [LARGE SCALE GENOMIC DNA]</scope>
    <source>
        <strain evidence="2 3">NIES-3715</strain>
    </source>
</reference>
<accession>A0AAD3DBN4</accession>
<proteinExistence type="predicted"/>
<gene>
    <name evidence="2" type="ORF">CTEN210_17894</name>
</gene>
<name>A0AAD3DBN4_9STRA</name>
<comment type="caution">
    <text evidence="2">The sequence shown here is derived from an EMBL/GenBank/DDBJ whole genome shotgun (WGS) entry which is preliminary data.</text>
</comment>
<dbReference type="SUPFAM" id="SSF55961">
    <property type="entry name" value="Bet v1-like"/>
    <property type="match status" value="1"/>
</dbReference>
<feature type="chain" id="PRO_5042130836" description="Coenzyme Q-binding protein COQ10 START domain-containing protein" evidence="1">
    <location>
        <begin position="22"/>
        <end position="238"/>
    </location>
</feature>
<dbReference type="EMBL" id="BLLK01000074">
    <property type="protein sequence ID" value="GFH61418.1"/>
    <property type="molecule type" value="Genomic_DNA"/>
</dbReference>
<evidence type="ECO:0000256" key="1">
    <source>
        <dbReference type="SAM" id="SignalP"/>
    </source>
</evidence>
<dbReference type="Gene3D" id="3.30.530.20">
    <property type="match status" value="1"/>
</dbReference>
<evidence type="ECO:0000313" key="2">
    <source>
        <dbReference type="EMBL" id="GFH61418.1"/>
    </source>
</evidence>
<evidence type="ECO:0008006" key="4">
    <source>
        <dbReference type="Google" id="ProtNLM"/>
    </source>
</evidence>
<sequence>MNRFIALYLSLLSVFNIAVEAKIDRNAPHGHTGILTPYSPGPFSLKLGNKDESELLKGNSVMKQLPPDDPKESLGGKAICVQDVQAPKRAVWRQILDVDSYQGKVNKVKKCKNYKVIKNPDGTVNFKTEMVLGVMPGYSYTNFYNHCYHQEQDSVTWSLDYDKSSDFDDVAGHWHVEDHPSKPGCSRVFYACDLKVKNALPKPIMNFLQKTALKQATAWVKKESEGNPEDAIPSQYLK</sequence>